<evidence type="ECO:0000256" key="4">
    <source>
        <dbReference type="SAM" id="MobiDB-lite"/>
    </source>
</evidence>
<evidence type="ECO:0000259" key="5">
    <source>
        <dbReference type="SMART" id="SM00363"/>
    </source>
</evidence>
<dbReference type="SMART" id="SM00363">
    <property type="entry name" value="S4"/>
    <property type="match status" value="1"/>
</dbReference>
<feature type="region of interest" description="Disordered" evidence="4">
    <location>
        <begin position="1"/>
        <end position="32"/>
    </location>
</feature>
<evidence type="ECO:0000256" key="3">
    <source>
        <dbReference type="PROSITE-ProRule" id="PRU00182"/>
    </source>
</evidence>
<dbReference type="InterPro" id="IPR002942">
    <property type="entry name" value="S4_RNA-bd"/>
</dbReference>
<dbReference type="PANTHER" id="PTHR32319">
    <property type="entry name" value="BACTERIAL HEMOLYSIN-LIKE PROTEIN"/>
    <property type="match status" value="1"/>
</dbReference>
<reference evidence="6" key="1">
    <citation type="submission" date="2021-03" db="EMBL/GenBank/DDBJ databases">
        <title>Acanthopleuribacteraceae sp. M133.</title>
        <authorList>
            <person name="Wang G."/>
        </authorList>
    </citation>
    <scope>NUCLEOTIDE SEQUENCE</scope>
    <source>
        <strain evidence="6">M133</strain>
    </source>
</reference>
<dbReference type="Pfam" id="PF01728">
    <property type="entry name" value="FtsJ"/>
    <property type="match status" value="1"/>
</dbReference>
<dbReference type="GO" id="GO:0032259">
    <property type="term" value="P:methylation"/>
    <property type="evidence" value="ECO:0007669"/>
    <property type="project" value="UniProtKB-KW"/>
</dbReference>
<dbReference type="GO" id="GO:0008168">
    <property type="term" value="F:methyltransferase activity"/>
    <property type="evidence" value="ECO:0007669"/>
    <property type="project" value="UniProtKB-KW"/>
</dbReference>
<evidence type="ECO:0000313" key="6">
    <source>
        <dbReference type="EMBL" id="QTD53004.1"/>
    </source>
</evidence>
<dbReference type="NCBIfam" id="TIGR00478">
    <property type="entry name" value="tly"/>
    <property type="match status" value="1"/>
</dbReference>
<keyword evidence="1 3" id="KW-0694">RNA-binding</keyword>
<dbReference type="Gene3D" id="3.40.50.150">
    <property type="entry name" value="Vaccinia Virus protein VP39"/>
    <property type="match status" value="1"/>
</dbReference>
<dbReference type="Pfam" id="PF01479">
    <property type="entry name" value="S4"/>
    <property type="match status" value="1"/>
</dbReference>
<dbReference type="RefSeq" id="WP_237383102.1">
    <property type="nucleotide sequence ID" value="NZ_CP071793.1"/>
</dbReference>
<keyword evidence="6" id="KW-0808">Transferase</keyword>
<dbReference type="CDD" id="cd00165">
    <property type="entry name" value="S4"/>
    <property type="match status" value="1"/>
</dbReference>
<dbReference type="GO" id="GO:0003723">
    <property type="term" value="F:RNA binding"/>
    <property type="evidence" value="ECO:0007669"/>
    <property type="project" value="UniProtKB-KW"/>
</dbReference>
<accession>A0A8A4TV54</accession>
<dbReference type="InterPro" id="IPR004538">
    <property type="entry name" value="Hemolysin_A/TlyA"/>
</dbReference>
<dbReference type="InterPro" id="IPR029063">
    <property type="entry name" value="SAM-dependent_MTases_sf"/>
</dbReference>
<name>A0A8A4TV54_SULCO</name>
<feature type="domain" description="RNA-binding S4" evidence="5">
    <location>
        <begin position="32"/>
        <end position="97"/>
    </location>
</feature>
<keyword evidence="7" id="KW-1185">Reference proteome</keyword>
<dbReference type="SUPFAM" id="SSF55174">
    <property type="entry name" value="Alpha-L RNA-binding motif"/>
    <property type="match status" value="1"/>
</dbReference>
<dbReference type="InterPro" id="IPR036986">
    <property type="entry name" value="S4_RNA-bd_sf"/>
</dbReference>
<organism evidence="6 7">
    <name type="scientific">Sulfidibacter corallicola</name>
    <dbReference type="NCBI Taxonomy" id="2818388"/>
    <lineage>
        <taxon>Bacteria</taxon>
        <taxon>Pseudomonadati</taxon>
        <taxon>Acidobacteriota</taxon>
        <taxon>Holophagae</taxon>
        <taxon>Acanthopleuribacterales</taxon>
        <taxon>Acanthopleuribacteraceae</taxon>
        <taxon>Sulfidibacter</taxon>
    </lineage>
</organism>
<proteinExistence type="inferred from homology"/>
<evidence type="ECO:0000256" key="2">
    <source>
        <dbReference type="ARBA" id="ARBA00029460"/>
    </source>
</evidence>
<dbReference type="SUPFAM" id="SSF53335">
    <property type="entry name" value="S-adenosyl-L-methionine-dependent methyltransferases"/>
    <property type="match status" value="1"/>
</dbReference>
<dbReference type="InterPro" id="IPR002877">
    <property type="entry name" value="RNA_MeTrfase_FtsJ_dom"/>
</dbReference>
<keyword evidence="6" id="KW-0489">Methyltransferase</keyword>
<dbReference type="Proteomes" id="UP000663929">
    <property type="component" value="Chromosome"/>
</dbReference>
<protein>
    <submittedName>
        <fullName evidence="6">TlyA family RNA methyltransferase</fullName>
    </submittedName>
</protein>
<dbReference type="Gene3D" id="3.10.290.10">
    <property type="entry name" value="RNA-binding S4 domain"/>
    <property type="match status" value="1"/>
</dbReference>
<evidence type="ECO:0000256" key="1">
    <source>
        <dbReference type="ARBA" id="ARBA00022884"/>
    </source>
</evidence>
<dbReference type="PIRSF" id="PIRSF005578">
    <property type="entry name" value="TlyA"/>
    <property type="match status" value="1"/>
</dbReference>
<evidence type="ECO:0000313" key="7">
    <source>
        <dbReference type="Proteomes" id="UP000663929"/>
    </source>
</evidence>
<dbReference type="PANTHER" id="PTHR32319:SF0">
    <property type="entry name" value="BACTERIAL HEMOLYSIN-LIKE PROTEIN"/>
    <property type="match status" value="1"/>
</dbReference>
<dbReference type="EMBL" id="CP071793">
    <property type="protein sequence ID" value="QTD53004.1"/>
    <property type="molecule type" value="Genomic_DNA"/>
</dbReference>
<comment type="similarity">
    <text evidence="2">Belongs to the TlyA family.</text>
</comment>
<dbReference type="PROSITE" id="PS50889">
    <property type="entry name" value="S4"/>
    <property type="match status" value="1"/>
</dbReference>
<gene>
    <name evidence="6" type="ORF">J3U87_11120</name>
</gene>
<feature type="compositionally biased region" description="Basic residues" evidence="4">
    <location>
        <begin position="1"/>
        <end position="10"/>
    </location>
</feature>
<dbReference type="CDD" id="cd02440">
    <property type="entry name" value="AdoMet_MTases"/>
    <property type="match status" value="1"/>
</dbReference>
<dbReference type="InterPro" id="IPR047048">
    <property type="entry name" value="TlyA"/>
</dbReference>
<sequence>MKPSHSKSRPARSQDTAASKSDSRSKAKPVKARIDQLMVDRGLATSRDEASRWIMAGLVLMEDQRIDKPGTKISETASIRVKHKAHAYVSRGGLKLEGALNHWGIDVEGTTALDLGASTGGFTDCLLKRGAKKVYAVDVGTNQLDYRLRADTRVISLEQTHAKELDTELVPDAIEVLTVDVSFTSLTYVLPFALPLLQKGAACLCLFKPQFEVPRSAVGEGGIVTDETAIRQALTEGLTWFEEHGLQVVGKIKSPIKGREGNQEYLLWARFTDTVKASGKS</sequence>
<dbReference type="KEGG" id="scor:J3U87_11120"/>
<dbReference type="AlphaFoldDB" id="A0A8A4TV54"/>